<sequence length="330" mass="38582">MKLLISTFLFLITLGNPPNIYEYNSIDKKVASYPAYNNAKSLTVRITNDFNTDIEKARAAFTWIALNIKYNDDYNSIYNNNIYKVYSSNYQKNRDLKKKETETIKHVLNSKEANCYGYSILFKVLCNNLNIESKIIYGLTKSNINDIGINRVVKDHAWNTVKINNKWKLIDVTWAAGYQDIQTKKFIKSFNDFYFFTSPKEFINHHFPEKQEWQLIAKPIKLKDFFASPIFYSAYFNSNLKIAKQHSGIIFITKNTKKITLLFDEIPKEPILHYVLDTDFKAKKLNIRKNKDNKYFATLKVKNKNSKNLTIFNNGDASIGFKIETQNKNP</sequence>
<dbReference type="EMBL" id="JBHULM010000011">
    <property type="protein sequence ID" value="MFD2542162.1"/>
    <property type="molecule type" value="Genomic_DNA"/>
</dbReference>
<dbReference type="SMART" id="SM00460">
    <property type="entry name" value="TGc"/>
    <property type="match status" value="1"/>
</dbReference>
<protein>
    <submittedName>
        <fullName evidence="2">Transglutaminase domain-containing protein</fullName>
    </submittedName>
</protein>
<comment type="caution">
    <text evidence="2">The sequence shown here is derived from an EMBL/GenBank/DDBJ whole genome shotgun (WGS) entry which is preliminary data.</text>
</comment>
<dbReference type="Proteomes" id="UP001597467">
    <property type="component" value="Unassembled WGS sequence"/>
</dbReference>
<dbReference type="Gene3D" id="3.10.620.30">
    <property type="match status" value="1"/>
</dbReference>
<feature type="domain" description="Transglutaminase-like" evidence="1">
    <location>
        <begin position="107"/>
        <end position="174"/>
    </location>
</feature>
<name>A0ABW5K092_9FLAO</name>
<accession>A0ABW5K092</accession>
<dbReference type="RefSeq" id="WP_379902700.1">
    <property type="nucleotide sequence ID" value="NZ_JBHULM010000011.1"/>
</dbReference>
<evidence type="ECO:0000313" key="2">
    <source>
        <dbReference type="EMBL" id="MFD2542162.1"/>
    </source>
</evidence>
<gene>
    <name evidence="2" type="ORF">ACFSSB_07520</name>
</gene>
<organism evidence="2 3">
    <name type="scientific">Lacinutrix gracilariae</name>
    <dbReference type="NCBI Taxonomy" id="1747198"/>
    <lineage>
        <taxon>Bacteria</taxon>
        <taxon>Pseudomonadati</taxon>
        <taxon>Bacteroidota</taxon>
        <taxon>Flavobacteriia</taxon>
        <taxon>Flavobacteriales</taxon>
        <taxon>Flavobacteriaceae</taxon>
        <taxon>Lacinutrix</taxon>
    </lineage>
</organism>
<reference evidence="3" key="1">
    <citation type="journal article" date="2019" name="Int. J. Syst. Evol. Microbiol.">
        <title>The Global Catalogue of Microorganisms (GCM) 10K type strain sequencing project: providing services to taxonomists for standard genome sequencing and annotation.</title>
        <authorList>
            <consortium name="The Broad Institute Genomics Platform"/>
            <consortium name="The Broad Institute Genome Sequencing Center for Infectious Disease"/>
            <person name="Wu L."/>
            <person name="Ma J."/>
        </authorList>
    </citation>
    <scope>NUCLEOTIDE SEQUENCE [LARGE SCALE GENOMIC DNA]</scope>
    <source>
        <strain evidence="3">KCTC 42808</strain>
    </source>
</reference>
<dbReference type="InterPro" id="IPR038765">
    <property type="entry name" value="Papain-like_cys_pep_sf"/>
</dbReference>
<dbReference type="PANTHER" id="PTHR46333">
    <property type="entry name" value="CYTOKINESIS PROTEIN 3"/>
    <property type="match status" value="1"/>
</dbReference>
<evidence type="ECO:0000259" key="1">
    <source>
        <dbReference type="SMART" id="SM00460"/>
    </source>
</evidence>
<keyword evidence="3" id="KW-1185">Reference proteome</keyword>
<dbReference type="InterPro" id="IPR002931">
    <property type="entry name" value="Transglutaminase-like"/>
</dbReference>
<dbReference type="SUPFAM" id="SSF54001">
    <property type="entry name" value="Cysteine proteinases"/>
    <property type="match status" value="1"/>
</dbReference>
<dbReference type="Pfam" id="PF01841">
    <property type="entry name" value="Transglut_core"/>
    <property type="match status" value="1"/>
</dbReference>
<dbReference type="PANTHER" id="PTHR46333:SF2">
    <property type="entry name" value="CYTOKINESIS PROTEIN 3"/>
    <property type="match status" value="1"/>
</dbReference>
<proteinExistence type="predicted"/>
<dbReference type="InterPro" id="IPR052557">
    <property type="entry name" value="CAP/Cytokinesis_protein"/>
</dbReference>
<evidence type="ECO:0000313" key="3">
    <source>
        <dbReference type="Proteomes" id="UP001597467"/>
    </source>
</evidence>